<dbReference type="SUPFAM" id="SSF53254">
    <property type="entry name" value="Phosphoglycerate mutase-like"/>
    <property type="match status" value="1"/>
</dbReference>
<protein>
    <submittedName>
        <fullName evidence="1">Phosphoglycerate mutase</fullName>
    </submittedName>
</protein>
<sequence length="236" mass="25848">MSRLLLVRHGQASFGARNYDALSDRGKQQSSVLGAELAARGASPDLVLRGNMRRHAETAEALLQGAGVEVEVRLDEGWDEFDFQHVVEAHKPMYRNRTLMKADLARTLRPVQAFQQVFEEATLRWSSGEHDDDYAESFPAFRERVAAALVRAEEVVREHRVVAVASSGGPIAMAAALLTAGAAVEPGQLAVLWSALNRVSVNTGVTKVIAGKRGLSLSTYNEHTHLETDSDLLTYR</sequence>
<name>A0A6J4N0Q6_9ACTN</name>
<dbReference type="AlphaFoldDB" id="A0A6J4N0Q6"/>
<organism evidence="1">
    <name type="scientific">uncultured Nocardioidaceae bacterium</name>
    <dbReference type="NCBI Taxonomy" id="253824"/>
    <lineage>
        <taxon>Bacteria</taxon>
        <taxon>Bacillati</taxon>
        <taxon>Actinomycetota</taxon>
        <taxon>Actinomycetes</taxon>
        <taxon>Propionibacteriales</taxon>
        <taxon>Nocardioidaceae</taxon>
        <taxon>environmental samples</taxon>
    </lineage>
</organism>
<dbReference type="InterPro" id="IPR029033">
    <property type="entry name" value="His_PPase_superfam"/>
</dbReference>
<dbReference type="Pfam" id="PF00300">
    <property type="entry name" value="His_Phos_1"/>
    <property type="match status" value="2"/>
</dbReference>
<accession>A0A6J4N0Q6</accession>
<dbReference type="PANTHER" id="PTHR48100">
    <property type="entry name" value="BROAD-SPECIFICITY PHOSPHATASE YOR283W-RELATED"/>
    <property type="match status" value="1"/>
</dbReference>
<proteinExistence type="predicted"/>
<dbReference type="InterPro" id="IPR013078">
    <property type="entry name" value="His_Pase_superF_clade-1"/>
</dbReference>
<reference evidence="1" key="1">
    <citation type="submission" date="2020-02" db="EMBL/GenBank/DDBJ databases">
        <authorList>
            <person name="Meier V. D."/>
        </authorList>
    </citation>
    <scope>NUCLEOTIDE SEQUENCE</scope>
    <source>
        <strain evidence="1">AVDCRST_MAG47</strain>
    </source>
</reference>
<dbReference type="CDD" id="cd07040">
    <property type="entry name" value="HP"/>
    <property type="match status" value="1"/>
</dbReference>
<dbReference type="GO" id="GO:0016791">
    <property type="term" value="F:phosphatase activity"/>
    <property type="evidence" value="ECO:0007669"/>
    <property type="project" value="TreeGrafter"/>
</dbReference>
<dbReference type="Gene3D" id="3.40.50.1240">
    <property type="entry name" value="Phosphoglycerate mutase-like"/>
    <property type="match status" value="1"/>
</dbReference>
<evidence type="ECO:0000313" key="1">
    <source>
        <dbReference type="EMBL" id="CAA9371871.1"/>
    </source>
</evidence>
<dbReference type="EMBL" id="CADCUK010000093">
    <property type="protein sequence ID" value="CAA9371871.1"/>
    <property type="molecule type" value="Genomic_DNA"/>
</dbReference>
<dbReference type="GO" id="GO:0005737">
    <property type="term" value="C:cytoplasm"/>
    <property type="evidence" value="ECO:0007669"/>
    <property type="project" value="TreeGrafter"/>
</dbReference>
<dbReference type="PANTHER" id="PTHR48100:SF1">
    <property type="entry name" value="HISTIDINE PHOSPHATASE FAMILY PROTEIN-RELATED"/>
    <property type="match status" value="1"/>
</dbReference>
<dbReference type="InterPro" id="IPR050275">
    <property type="entry name" value="PGM_Phosphatase"/>
</dbReference>
<gene>
    <name evidence="1" type="ORF">AVDCRST_MAG47-1312</name>
</gene>
<dbReference type="SMART" id="SM00855">
    <property type="entry name" value="PGAM"/>
    <property type="match status" value="1"/>
</dbReference>